<name>A0ABX0DFE8_9MICC</name>
<dbReference type="Proteomes" id="UP000479226">
    <property type="component" value="Unassembled WGS sequence"/>
</dbReference>
<proteinExistence type="predicted"/>
<reference evidence="1 2" key="1">
    <citation type="submission" date="2020-02" db="EMBL/GenBank/DDBJ databases">
        <title>Genome sequence of the type strain DSM 27180 of Arthrobacter silviterrae.</title>
        <authorList>
            <person name="Gao J."/>
            <person name="Sun J."/>
        </authorList>
    </citation>
    <scope>NUCLEOTIDE SEQUENCE [LARGE SCALE GENOMIC DNA]</scope>
    <source>
        <strain evidence="1 2">DSM 27180</strain>
    </source>
</reference>
<protein>
    <submittedName>
        <fullName evidence="1">Uncharacterized protein</fullName>
    </submittedName>
</protein>
<sequence>MVILRPPLMDGGHLPDVEQVYPEDLPLLLLAHLIELLHVHGGEEHSPDGRQRTLFLQLKHPLSTTNELLDKLFFGATNKAIVSSRK</sequence>
<gene>
    <name evidence="1" type="ORF">G6N77_13645</name>
</gene>
<comment type="caution">
    <text evidence="1">The sequence shown here is derived from an EMBL/GenBank/DDBJ whole genome shotgun (WGS) entry which is preliminary data.</text>
</comment>
<evidence type="ECO:0000313" key="2">
    <source>
        <dbReference type="Proteomes" id="UP000479226"/>
    </source>
</evidence>
<keyword evidence="2" id="KW-1185">Reference proteome</keyword>
<evidence type="ECO:0000313" key="1">
    <source>
        <dbReference type="EMBL" id="NGN84495.1"/>
    </source>
</evidence>
<dbReference type="EMBL" id="JAAKZI010000025">
    <property type="protein sequence ID" value="NGN84495.1"/>
    <property type="molecule type" value="Genomic_DNA"/>
</dbReference>
<accession>A0ABX0DFE8</accession>
<organism evidence="1 2">
    <name type="scientific">Arthrobacter silviterrae</name>
    <dbReference type="NCBI Taxonomy" id="2026658"/>
    <lineage>
        <taxon>Bacteria</taxon>
        <taxon>Bacillati</taxon>
        <taxon>Actinomycetota</taxon>
        <taxon>Actinomycetes</taxon>
        <taxon>Micrococcales</taxon>
        <taxon>Micrococcaceae</taxon>
        <taxon>Arthrobacter</taxon>
    </lineage>
</organism>
<dbReference type="RefSeq" id="WP_165182725.1">
    <property type="nucleotide sequence ID" value="NZ_JAAKZI010000025.1"/>
</dbReference>